<dbReference type="Proteomes" id="UP000325529">
    <property type="component" value="Chromosome"/>
</dbReference>
<accession>A0A5J6G874</accession>
<name>A0A5J6G874_STRKN</name>
<evidence type="ECO:0000313" key="2">
    <source>
        <dbReference type="EMBL" id="QEU90128.1"/>
    </source>
</evidence>
<dbReference type="EMBL" id="CP023699">
    <property type="protein sequence ID" value="QEU90128.1"/>
    <property type="molecule type" value="Genomic_DNA"/>
</dbReference>
<dbReference type="AlphaFoldDB" id="A0A5J6G874"/>
<reference evidence="2 3" key="1">
    <citation type="submission" date="2017-09" db="EMBL/GenBank/DDBJ databases">
        <authorList>
            <person name="Lee N."/>
            <person name="Cho B.-K."/>
        </authorList>
    </citation>
    <scope>NUCLEOTIDE SEQUENCE [LARGE SCALE GENOMIC DNA]</scope>
    <source>
        <strain evidence="2 3">ATCC 12853</strain>
    </source>
</reference>
<dbReference type="KEGG" id="ska:CP970_03690"/>
<keyword evidence="3" id="KW-1185">Reference proteome</keyword>
<gene>
    <name evidence="2" type="ORF">CP970_03690</name>
</gene>
<feature type="compositionally biased region" description="Low complexity" evidence="1">
    <location>
        <begin position="8"/>
        <end position="21"/>
    </location>
</feature>
<evidence type="ECO:0000256" key="1">
    <source>
        <dbReference type="SAM" id="MobiDB-lite"/>
    </source>
</evidence>
<proteinExistence type="predicted"/>
<feature type="region of interest" description="Disordered" evidence="1">
    <location>
        <begin position="1"/>
        <end position="23"/>
    </location>
</feature>
<evidence type="ECO:0000313" key="3">
    <source>
        <dbReference type="Proteomes" id="UP000325529"/>
    </source>
</evidence>
<organism evidence="2 3">
    <name type="scientific">Streptomyces kanamyceticus</name>
    <dbReference type="NCBI Taxonomy" id="1967"/>
    <lineage>
        <taxon>Bacteria</taxon>
        <taxon>Bacillati</taxon>
        <taxon>Actinomycetota</taxon>
        <taxon>Actinomycetes</taxon>
        <taxon>Kitasatosporales</taxon>
        <taxon>Streptomycetaceae</taxon>
        <taxon>Streptomyces</taxon>
    </lineage>
</organism>
<protein>
    <submittedName>
        <fullName evidence="2">Uncharacterized protein</fullName>
    </submittedName>
</protein>
<dbReference type="RefSeq" id="WP_150492941.1">
    <property type="nucleotide sequence ID" value="NZ_CP023699.1"/>
</dbReference>
<sequence length="120" mass="12881">MQTQATESAGQVQARARQSAARVRRGSRLAVAALDRALIPMWFVTVLGPVPPARQTQGWTGPAAQVMAYRLTSQITDDVVALGPAPVDNGSPVRAEWHYLVAPGVRQAMAVQEVGERHAQ</sequence>